<name>A0ABV4SE40_9ACTN</name>
<dbReference type="RefSeq" id="WP_372562639.1">
    <property type="nucleotide sequence ID" value="NZ_JBGOSP010000005.1"/>
</dbReference>
<evidence type="ECO:0008006" key="5">
    <source>
        <dbReference type="Google" id="ProtNLM"/>
    </source>
</evidence>
<dbReference type="InterPro" id="IPR043148">
    <property type="entry name" value="TagF_C"/>
</dbReference>
<keyword evidence="4" id="KW-1185">Reference proteome</keyword>
<gene>
    <name evidence="3" type="ORF">ACEG43_11040</name>
</gene>
<dbReference type="Gene3D" id="3.40.50.12580">
    <property type="match status" value="1"/>
</dbReference>
<feature type="transmembrane region" description="Helical" evidence="2">
    <location>
        <begin position="182"/>
        <end position="204"/>
    </location>
</feature>
<feature type="compositionally biased region" description="Basic and acidic residues" evidence="1">
    <location>
        <begin position="661"/>
        <end position="674"/>
    </location>
</feature>
<reference evidence="3 4" key="1">
    <citation type="submission" date="2024-08" db="EMBL/GenBank/DDBJ databases">
        <title>Genome sequence of Streptomyces aureus CACIA-1.46HGO.</title>
        <authorList>
            <person name="Evangelista-Martinez Z."/>
        </authorList>
    </citation>
    <scope>NUCLEOTIDE SEQUENCE [LARGE SCALE GENOMIC DNA]</scope>
    <source>
        <strain evidence="3 4">CACIA-1.46HGO</strain>
    </source>
</reference>
<proteinExistence type="predicted"/>
<evidence type="ECO:0000256" key="1">
    <source>
        <dbReference type="SAM" id="MobiDB-lite"/>
    </source>
</evidence>
<evidence type="ECO:0000313" key="3">
    <source>
        <dbReference type="EMBL" id="MFA3836710.1"/>
    </source>
</evidence>
<evidence type="ECO:0000256" key="2">
    <source>
        <dbReference type="SAM" id="Phobius"/>
    </source>
</evidence>
<dbReference type="EMBL" id="JBGOSP010000005">
    <property type="protein sequence ID" value="MFA3836710.1"/>
    <property type="molecule type" value="Genomic_DNA"/>
</dbReference>
<feature type="region of interest" description="Disordered" evidence="1">
    <location>
        <begin position="661"/>
        <end position="696"/>
    </location>
</feature>
<keyword evidence="2" id="KW-0812">Transmembrane</keyword>
<keyword evidence="2" id="KW-0472">Membrane</keyword>
<comment type="caution">
    <text evidence="3">The sequence shown here is derived from an EMBL/GenBank/DDBJ whole genome shotgun (WGS) entry which is preliminary data.</text>
</comment>
<evidence type="ECO:0000313" key="4">
    <source>
        <dbReference type="Proteomes" id="UP001571476"/>
    </source>
</evidence>
<keyword evidence="2" id="KW-1133">Transmembrane helix</keyword>
<protein>
    <recommendedName>
        <fullName evidence="5">Integral membrane protein</fullName>
    </recommendedName>
</protein>
<organism evidence="3 4">
    <name type="scientific">Streptomyces aureus</name>
    <dbReference type="NCBI Taxonomy" id="193461"/>
    <lineage>
        <taxon>Bacteria</taxon>
        <taxon>Bacillati</taxon>
        <taxon>Actinomycetota</taxon>
        <taxon>Actinomycetes</taxon>
        <taxon>Kitasatosporales</taxon>
        <taxon>Streptomycetaceae</taxon>
        <taxon>Streptomyces</taxon>
    </lineage>
</organism>
<accession>A0ABV4SE40</accession>
<feature type="compositionally biased region" description="Acidic residues" evidence="1">
    <location>
        <begin position="675"/>
        <end position="690"/>
    </location>
</feature>
<sequence length="696" mass="75274">MPSAGLAPRRVVQLSALFAMFALYTAQLVSALIPYVPVFVAASAAGLALDTYLQYKQPGLLSLLGKIRFDVTVRQLLRDMLILVGLLRIDGIEPLAEQSPLTIALLAFYALHFVCQAVAVLVRRTRALPIVTRNIDASELRLSAAPPRILARRQGHRLLSFAAPGTVGLLITAATTDALWGGIGLAVSIVLLGGGTVHLATWLLPKKRALSEQKVMAWLDRWLADYEPTVAMYFSGGTSSAYQANMWLSTLSEVDGKPLIVLRERFMVQKIDATDVPIICFPKVATMFSLENSTLKMVLHPANAAKTSQVLRIPTIKHAFINHGESDKLSSCNPYAKAYDEVWVAGPAARERYQLADIGVEDKDVVEVGRPQLSPITRSTGAHQGTYTTVLYAPTWEGWDGNPGNTSVLLAGENIVKHLLADDSVRLLYKPHPMTGSVDPRAGVANERIKAMVREAAAKRSGARPGPEAAAELVRRAAELDRLTSTAFRASADEMERMMLQGAPDGDRQSAVAEATAAWEAAYWASFPEWEHLVITDARPAIFTCFNQADVLISDVSSVVSDWLTSEKPYAVANTSGMSESDFRAGFPTVSAATILTPAATEVPALLAAVRAPETDSHAEARAELKEHLLGPSDPPSLDRFNDAVRALCDRADERRVRMESRLAAEIPGQRDTDGDADEFAEALDSDSESGDAVTA</sequence>
<feature type="transmembrane region" description="Helical" evidence="2">
    <location>
        <begin position="102"/>
        <end position="122"/>
    </location>
</feature>
<dbReference type="Proteomes" id="UP001571476">
    <property type="component" value="Unassembled WGS sequence"/>
</dbReference>